<proteinExistence type="predicted"/>
<sequence length="819" mass="92634">MEMVPTMKLSLSVSWSVEGQTCDNVIISKALNFRSRKWKIRKYLLSTFMNSGTHIIFKKFPYSQTDPEGLEVPDMEIGTQVDVFPSKISSKWRPIPSDSLEQSFEASIPFISCLPELKSKIYYITVENSQQTKENMKRNLHASQIFAPIMEKVTWQRVEKKLRLVAKLNKNSDQRLFFLYKFIYLTKTYFTFGKRIVRSGEVHLIETTHAPLFCYIMLKKSTDPNEKERSFIASQVFRFKRYVLQPHTAYAIQKNTSYILVTMQKSLFSLQRVHDHVYSQHKNVFQSVKDTDIENMKRFKDLNVPPATPAVDQLLPLLDDEEESSSSVPNAEDFFRRPVQPQMEADLSTQERPAVDQLLPLLDDEEESSSSVPNAEDFFRRPVQPQMEAGLLSQESSLSMPNAEDFFRRPVQPQMEADPSSQERPLSTQERPAVDQLLPLLDDEEESSSSVPNAEDFFRRPVQPQMEADPSSQERPAVDQLLPLLDDEEESSSSVPNAEDFFRRPVQPQMEAGLLSQERPAVDQLLPLLDDEEESSSSVPNAEDFFRRPVQPQMEADPLSQERPLSTSVPNAEDFFRRPVQPLMPEPLVQNQPSLQTYSFFPSEQLVPNQQLMFRNQQPQTVLPSPYAFHSHMPSYNQYYPAGIFNFPPGNFAQLGTFNFTQPGSPVSGQIIQNIVEYLKSTSPACHPQSAGQVSYPSPAYHPQSAGQVSYPSPAYHPQSAGQVSYPSPACHPQSAGQVSYPSPACHPQSAGQVSYPSPAGQVSYPSPACHPQSAGQVSYPSPACHPQSAGQVSYPSHLEPITPWTNFDENQFDDDIPQ</sequence>
<feature type="region of interest" description="Disordered" evidence="1">
    <location>
        <begin position="413"/>
        <end position="432"/>
    </location>
</feature>
<dbReference type="OrthoDB" id="6437516at2759"/>
<feature type="region of interest" description="Disordered" evidence="1">
    <location>
        <begin position="440"/>
        <end position="478"/>
    </location>
</feature>
<feature type="region of interest" description="Disordered" evidence="1">
    <location>
        <begin position="689"/>
        <end position="819"/>
    </location>
</feature>
<keyword evidence="3" id="KW-1185">Reference proteome</keyword>
<reference evidence="2" key="1">
    <citation type="submission" date="2020-07" db="EMBL/GenBank/DDBJ databases">
        <title>Multicomponent nature underlies the extraordinary mechanical properties of spider dragline silk.</title>
        <authorList>
            <person name="Kono N."/>
            <person name="Nakamura H."/>
            <person name="Mori M."/>
            <person name="Yoshida Y."/>
            <person name="Ohtoshi R."/>
            <person name="Malay A.D."/>
            <person name="Moran D.A.P."/>
            <person name="Tomita M."/>
            <person name="Numata K."/>
            <person name="Arakawa K."/>
        </authorList>
    </citation>
    <scope>NUCLEOTIDE SEQUENCE</scope>
</reference>
<dbReference type="EMBL" id="BMAO01003231">
    <property type="protein sequence ID" value="GFQ86559.1"/>
    <property type="molecule type" value="Genomic_DNA"/>
</dbReference>
<name>A0A8X6HH81_TRICU</name>
<comment type="caution">
    <text evidence="2">The sequence shown here is derived from an EMBL/GenBank/DDBJ whole genome shotgun (WGS) entry which is preliminary data.</text>
</comment>
<dbReference type="Proteomes" id="UP000887116">
    <property type="component" value="Unassembled WGS sequence"/>
</dbReference>
<protein>
    <submittedName>
        <fullName evidence="2">Uncharacterized protein</fullName>
    </submittedName>
</protein>
<gene>
    <name evidence="2" type="primary">AVEN_184287_1</name>
    <name evidence="2" type="ORF">TNCT_445321</name>
</gene>
<organism evidence="2 3">
    <name type="scientific">Trichonephila clavata</name>
    <name type="common">Joro spider</name>
    <name type="synonym">Nephila clavata</name>
    <dbReference type="NCBI Taxonomy" id="2740835"/>
    <lineage>
        <taxon>Eukaryota</taxon>
        <taxon>Metazoa</taxon>
        <taxon>Ecdysozoa</taxon>
        <taxon>Arthropoda</taxon>
        <taxon>Chelicerata</taxon>
        <taxon>Arachnida</taxon>
        <taxon>Araneae</taxon>
        <taxon>Araneomorphae</taxon>
        <taxon>Entelegynae</taxon>
        <taxon>Araneoidea</taxon>
        <taxon>Nephilidae</taxon>
        <taxon>Trichonephila</taxon>
    </lineage>
</organism>
<evidence type="ECO:0000256" key="1">
    <source>
        <dbReference type="SAM" id="MobiDB-lite"/>
    </source>
</evidence>
<evidence type="ECO:0000313" key="3">
    <source>
        <dbReference type="Proteomes" id="UP000887116"/>
    </source>
</evidence>
<evidence type="ECO:0000313" key="2">
    <source>
        <dbReference type="EMBL" id="GFQ86559.1"/>
    </source>
</evidence>
<feature type="compositionally biased region" description="Polar residues" evidence="1">
    <location>
        <begin position="419"/>
        <end position="430"/>
    </location>
</feature>
<dbReference type="AlphaFoldDB" id="A0A8X6HH81"/>
<accession>A0A8X6HH81</accession>